<dbReference type="Gene3D" id="2.160.20.80">
    <property type="entry name" value="E3 ubiquitin-protein ligase SopA"/>
    <property type="match status" value="1"/>
</dbReference>
<protein>
    <recommendedName>
        <fullName evidence="4">Oxetanocin A resistance protein</fullName>
    </recommendedName>
</protein>
<dbReference type="AlphaFoldDB" id="A0A074LV87"/>
<evidence type="ECO:0000256" key="1">
    <source>
        <dbReference type="SAM" id="MobiDB-lite"/>
    </source>
</evidence>
<dbReference type="PANTHER" id="PTHR14136:SF17">
    <property type="entry name" value="BTB_POZ DOMAIN-CONTAINING PROTEIN KCTD9"/>
    <property type="match status" value="1"/>
</dbReference>
<dbReference type="STRING" id="1157490.EL26_06800"/>
<name>A0A074LV87_9BACL</name>
<dbReference type="EMBL" id="JMIR01000007">
    <property type="protein sequence ID" value="KEO83893.1"/>
    <property type="molecule type" value="Genomic_DNA"/>
</dbReference>
<keyword evidence="3" id="KW-1185">Reference proteome</keyword>
<gene>
    <name evidence="2" type="ORF">EL26_06800</name>
</gene>
<dbReference type="RefSeq" id="WP_038085884.1">
    <property type="nucleotide sequence ID" value="NZ_JMIR01000007.1"/>
</dbReference>
<sequence length="322" mass="35628">MAEKREHLELISERNRLRLHSDCENCFGLCCVALPFAASSDFAVDKDGGTPCKNLQSDFRCHVHANLREIGYRGCTVYDCFGAGQKVSQVTFAGRSWRDHPASAKQMFEVFPIMRQLNELLWYLTEALALQATRPIHEDLREALQETERLTRLPSDDLQKSNVAGHRAQVNTLLLRTGELVRAEVRTLEPTPAGGNKSRSLHDTNHRGSNSRGSGVTGKNSRSTNQRGGNFRGADLIGKNFRNADLRGANFRGAYLIAADLRGADLCAADLIGADLRDADLRGANLSDSLFLTQFQINAARGDTDTQLPPLLTRPPHWSCAR</sequence>
<feature type="region of interest" description="Disordered" evidence="1">
    <location>
        <begin position="186"/>
        <end position="234"/>
    </location>
</feature>
<accession>A0A074LV87</accession>
<organism evidence="2 3">
    <name type="scientific">Tumebacillus flagellatus</name>
    <dbReference type="NCBI Taxonomy" id="1157490"/>
    <lineage>
        <taxon>Bacteria</taxon>
        <taxon>Bacillati</taxon>
        <taxon>Bacillota</taxon>
        <taxon>Bacilli</taxon>
        <taxon>Bacillales</taxon>
        <taxon>Alicyclobacillaceae</taxon>
        <taxon>Tumebacillus</taxon>
    </lineage>
</organism>
<dbReference type="PANTHER" id="PTHR14136">
    <property type="entry name" value="BTB_POZ DOMAIN-CONTAINING PROTEIN KCTD9"/>
    <property type="match status" value="1"/>
</dbReference>
<dbReference type="InterPro" id="IPR051082">
    <property type="entry name" value="Pentapeptide-BTB/POZ_domain"/>
</dbReference>
<evidence type="ECO:0000313" key="2">
    <source>
        <dbReference type="EMBL" id="KEO83893.1"/>
    </source>
</evidence>
<proteinExistence type="predicted"/>
<dbReference type="Proteomes" id="UP000027931">
    <property type="component" value="Unassembled WGS sequence"/>
</dbReference>
<evidence type="ECO:0008006" key="4">
    <source>
        <dbReference type="Google" id="ProtNLM"/>
    </source>
</evidence>
<comment type="caution">
    <text evidence="2">The sequence shown here is derived from an EMBL/GenBank/DDBJ whole genome shotgun (WGS) entry which is preliminary data.</text>
</comment>
<feature type="compositionally biased region" description="Polar residues" evidence="1">
    <location>
        <begin position="207"/>
        <end position="228"/>
    </location>
</feature>
<dbReference type="SUPFAM" id="SSF141571">
    <property type="entry name" value="Pentapeptide repeat-like"/>
    <property type="match status" value="1"/>
</dbReference>
<evidence type="ECO:0000313" key="3">
    <source>
        <dbReference type="Proteomes" id="UP000027931"/>
    </source>
</evidence>
<dbReference type="eggNOG" id="COG1357">
    <property type="taxonomic scope" value="Bacteria"/>
</dbReference>
<reference evidence="2 3" key="1">
    <citation type="journal article" date="2013" name="Int. J. Syst. Evol. Microbiol.">
        <title>Tumebacillus flagellatus sp. nov., an alpha-amylase/pullulanase-producing bacterium isolated from cassava wastewater.</title>
        <authorList>
            <person name="Wang Q."/>
            <person name="Xie N."/>
            <person name="Qin Y."/>
            <person name="Shen N."/>
            <person name="Zhu J."/>
            <person name="Mi H."/>
            <person name="Huang R."/>
        </authorList>
    </citation>
    <scope>NUCLEOTIDE SEQUENCE [LARGE SCALE GENOMIC DNA]</scope>
    <source>
        <strain evidence="2 3">GST4</strain>
    </source>
</reference>
<dbReference type="InterPro" id="IPR001646">
    <property type="entry name" value="5peptide_repeat"/>
</dbReference>
<dbReference type="Pfam" id="PF00805">
    <property type="entry name" value="Pentapeptide"/>
    <property type="match status" value="1"/>
</dbReference>
<dbReference type="OrthoDB" id="154708at2"/>